<dbReference type="NCBIfam" id="TIGR00905">
    <property type="entry name" value="2A0302"/>
    <property type="match status" value="1"/>
</dbReference>
<keyword evidence="6" id="KW-0029">Amino-acid transport</keyword>
<evidence type="ECO:0000256" key="7">
    <source>
        <dbReference type="ARBA" id="ARBA00022989"/>
    </source>
</evidence>
<feature type="transmembrane region" description="Helical" evidence="9">
    <location>
        <begin position="247"/>
        <end position="270"/>
    </location>
</feature>
<sequence length="495" mass="54081">MDNNKPKASSAGHQLGVLAMTLLVVSAMFGGGIFNIPQNMSQSAALGAIIIAWIVTALGIFFLAKTFQILSNVKPEMKSGIYMYSRAGFGKLVGFLIAWGYWMSTAFGNVGYAVLLMDALNYFFPPWFKGGNTWQAVALASLCIWGMSFLVIRGVKAATLLNNIGTIAKFVPVIIFIAIALFYAVQYHRFSVDFWGNMKSNILSDKPLGSIFDQIKSTMLVTLWMYIGIEGAVVLSDKADSKTVGKATILGFIITTVLYVAVSVLPYGYFSQGELAAMAPPSTAAILSKMVGHWGAVMINFGVIVALLSSWLVWTMLVAELPWACAKDGAFPKVFARTNDAGVANVSLWTSTVVMQLAMLLVYFSNNAWNVMLSITGVILLPAYICSSAYLWRLIYTKKYPAEAAYGATTALLTSIFATVYGFWLIYAAGLSYILVGCVIYTIGLLVFYKARKEESPDEPAFTRHELYISLIMVAIAIISLVMLFDGMLPEIYSF</sequence>
<dbReference type="PANTHER" id="PTHR42770:SF4">
    <property type="entry name" value="ARGININE_ORNITHINE ANTIPORTER-RELATED"/>
    <property type="match status" value="1"/>
</dbReference>
<dbReference type="InterPro" id="IPR004754">
    <property type="entry name" value="Amino_acid_antiprt"/>
</dbReference>
<organism evidence="10 11">
    <name type="scientific">Enterobacter cancerogenus</name>
    <dbReference type="NCBI Taxonomy" id="69218"/>
    <lineage>
        <taxon>Bacteria</taxon>
        <taxon>Pseudomonadati</taxon>
        <taxon>Pseudomonadota</taxon>
        <taxon>Gammaproteobacteria</taxon>
        <taxon>Enterobacterales</taxon>
        <taxon>Enterobacteriaceae</taxon>
        <taxon>Enterobacter</taxon>
        <taxon>Enterobacter cloacae complex</taxon>
    </lineage>
</organism>
<feature type="transmembrane region" description="Helical" evidence="9">
    <location>
        <begin position="15"/>
        <end position="37"/>
    </location>
</feature>
<name>A0ABX8KR81_9ENTR</name>
<evidence type="ECO:0000256" key="8">
    <source>
        <dbReference type="ARBA" id="ARBA00023136"/>
    </source>
</evidence>
<keyword evidence="8 9" id="KW-0472">Membrane</keyword>
<evidence type="ECO:0000256" key="4">
    <source>
        <dbReference type="ARBA" id="ARBA00022475"/>
    </source>
</evidence>
<keyword evidence="7 9" id="KW-1133">Transmembrane helix</keyword>
<reference evidence="10 11" key="1">
    <citation type="submission" date="2021-06" db="EMBL/GenBank/DDBJ databases">
        <title>FDA dAtabase for Regulatory Grade micrObial Sequences (FDA-ARGOS): Supporting development and validation of Infectious Disease Dx tests.</title>
        <authorList>
            <person name="Sproer C."/>
            <person name="Gronow S."/>
            <person name="Severitt S."/>
            <person name="Schroder I."/>
            <person name="Tallon L."/>
            <person name="Sadzewicz L."/>
            <person name="Zhao X."/>
            <person name="Boylan J."/>
            <person name="Ott S."/>
            <person name="Bowen H."/>
            <person name="Vavikolanu K."/>
            <person name="Mehta A."/>
            <person name="Aluvathingal J."/>
            <person name="Nadendla S."/>
            <person name="Lowell S."/>
            <person name="Myers T."/>
            <person name="Yan Y."/>
        </authorList>
    </citation>
    <scope>NUCLEOTIDE SEQUENCE [LARGE SCALE GENOMIC DNA]</scope>
    <source>
        <strain evidence="10 11">FDAARGOS 1428</strain>
    </source>
</reference>
<feature type="transmembrane region" description="Helical" evidence="9">
    <location>
        <begin position="430"/>
        <end position="448"/>
    </location>
</feature>
<evidence type="ECO:0000256" key="9">
    <source>
        <dbReference type="SAM" id="Phobius"/>
    </source>
</evidence>
<feature type="transmembrane region" description="Helical" evidence="9">
    <location>
        <begin position="217"/>
        <end position="235"/>
    </location>
</feature>
<dbReference type="RefSeq" id="WP_088207317.1">
    <property type="nucleotide sequence ID" value="NZ_CP025225.1"/>
</dbReference>
<feature type="transmembrane region" description="Helical" evidence="9">
    <location>
        <begin position="290"/>
        <end position="314"/>
    </location>
</feature>
<gene>
    <name evidence="10" type="ORF">I6L58_02030</name>
</gene>
<keyword evidence="5 9" id="KW-0812">Transmembrane</keyword>
<protein>
    <submittedName>
        <fullName evidence="10">Basic amino acid/polyamine antiporter</fullName>
    </submittedName>
</protein>
<feature type="transmembrane region" description="Helical" evidence="9">
    <location>
        <begin position="404"/>
        <end position="424"/>
    </location>
</feature>
<feature type="transmembrane region" description="Helical" evidence="9">
    <location>
        <begin position="343"/>
        <end position="365"/>
    </location>
</feature>
<evidence type="ECO:0000256" key="1">
    <source>
        <dbReference type="ARBA" id="ARBA00004651"/>
    </source>
</evidence>
<dbReference type="Proteomes" id="UP000683583">
    <property type="component" value="Chromosome"/>
</dbReference>
<feature type="transmembrane region" description="Helical" evidence="9">
    <location>
        <begin position="134"/>
        <end position="155"/>
    </location>
</feature>
<accession>A0ABX8KR81</accession>
<dbReference type="InterPro" id="IPR002293">
    <property type="entry name" value="AA/rel_permease1"/>
</dbReference>
<dbReference type="PIRSF" id="PIRSF006060">
    <property type="entry name" value="AA_transporter"/>
    <property type="match status" value="1"/>
</dbReference>
<evidence type="ECO:0000313" key="11">
    <source>
        <dbReference type="Proteomes" id="UP000683583"/>
    </source>
</evidence>
<evidence type="ECO:0000256" key="6">
    <source>
        <dbReference type="ARBA" id="ARBA00022970"/>
    </source>
</evidence>
<dbReference type="EMBL" id="CP077290">
    <property type="protein sequence ID" value="QXA49849.1"/>
    <property type="molecule type" value="Genomic_DNA"/>
</dbReference>
<proteinExistence type="inferred from homology"/>
<dbReference type="PANTHER" id="PTHR42770">
    <property type="entry name" value="AMINO ACID TRANSPORTER-RELATED"/>
    <property type="match status" value="1"/>
</dbReference>
<keyword evidence="4" id="KW-1003">Cell membrane</keyword>
<feature type="transmembrane region" description="Helical" evidence="9">
    <location>
        <begin position="43"/>
        <end position="64"/>
    </location>
</feature>
<dbReference type="Pfam" id="PF13520">
    <property type="entry name" value="AA_permease_2"/>
    <property type="match status" value="1"/>
</dbReference>
<evidence type="ECO:0000256" key="5">
    <source>
        <dbReference type="ARBA" id="ARBA00022692"/>
    </source>
</evidence>
<feature type="transmembrane region" description="Helical" evidence="9">
    <location>
        <begin position="92"/>
        <end position="114"/>
    </location>
</feature>
<dbReference type="Gene3D" id="1.20.1740.10">
    <property type="entry name" value="Amino acid/polyamine transporter I"/>
    <property type="match status" value="1"/>
</dbReference>
<comment type="similarity">
    <text evidence="2">Belongs to the amino acid-polyamine-organocation (APC) superfamily. Basic amino acid/polyamine antiporter (APA) (TC 2.A.3.2) family.</text>
</comment>
<evidence type="ECO:0000256" key="2">
    <source>
        <dbReference type="ARBA" id="ARBA00008220"/>
    </source>
</evidence>
<dbReference type="InterPro" id="IPR050367">
    <property type="entry name" value="APC_superfamily"/>
</dbReference>
<keyword evidence="11" id="KW-1185">Reference proteome</keyword>
<comment type="subcellular location">
    <subcellularLocation>
        <location evidence="1">Cell membrane</location>
        <topology evidence="1">Multi-pass membrane protein</topology>
    </subcellularLocation>
</comment>
<evidence type="ECO:0000313" key="10">
    <source>
        <dbReference type="EMBL" id="QXA49849.1"/>
    </source>
</evidence>
<feature type="transmembrane region" description="Helical" evidence="9">
    <location>
        <begin position="167"/>
        <end position="185"/>
    </location>
</feature>
<feature type="transmembrane region" description="Helical" evidence="9">
    <location>
        <begin position="371"/>
        <end position="392"/>
    </location>
</feature>
<evidence type="ECO:0000256" key="3">
    <source>
        <dbReference type="ARBA" id="ARBA00022448"/>
    </source>
</evidence>
<keyword evidence="3" id="KW-0813">Transport</keyword>
<feature type="transmembrane region" description="Helical" evidence="9">
    <location>
        <begin position="468"/>
        <end position="485"/>
    </location>
</feature>